<reference evidence="1 2" key="1">
    <citation type="submission" date="2021-03" db="EMBL/GenBank/DDBJ databases">
        <title>Fibrella sp. HMF5405 genome sequencing and assembly.</title>
        <authorList>
            <person name="Kang H."/>
            <person name="Kim H."/>
            <person name="Bae S."/>
            <person name="Joh K."/>
        </authorList>
    </citation>
    <scope>NUCLEOTIDE SEQUENCE [LARGE SCALE GENOMIC DNA]</scope>
    <source>
        <strain evidence="1 2">HMF5405</strain>
    </source>
</reference>
<dbReference type="RefSeq" id="WP_207332905.1">
    <property type="nucleotide sequence ID" value="NZ_JAFMYW010000016.1"/>
</dbReference>
<dbReference type="Proteomes" id="UP000664628">
    <property type="component" value="Unassembled WGS sequence"/>
</dbReference>
<evidence type="ECO:0000313" key="1">
    <source>
        <dbReference type="EMBL" id="MBO0952954.1"/>
    </source>
</evidence>
<keyword evidence="2" id="KW-1185">Reference proteome</keyword>
<comment type="caution">
    <text evidence="1">The sequence shown here is derived from an EMBL/GenBank/DDBJ whole genome shotgun (WGS) entry which is preliminary data.</text>
</comment>
<dbReference type="Gene3D" id="1.10.1740.10">
    <property type="match status" value="1"/>
</dbReference>
<evidence type="ECO:0000313" key="2">
    <source>
        <dbReference type="Proteomes" id="UP000664628"/>
    </source>
</evidence>
<accession>A0ABS3JSH1</accession>
<sequence length="100" mass="11275">MVPNTVANELSSGQDQQAYYAFYQQYAPRLWGVILLANLPVSHSEVILANVLVKAWQEQDSYPLTAPHVLSYLIGLSHKLGLPLERVQAVLRSRLKPFSR</sequence>
<dbReference type="EMBL" id="JAFMYW010000016">
    <property type="protein sequence ID" value="MBO0952954.1"/>
    <property type="molecule type" value="Genomic_DNA"/>
</dbReference>
<name>A0ABS3JSH1_9BACT</name>
<protein>
    <submittedName>
        <fullName evidence="1">Uncharacterized protein</fullName>
    </submittedName>
</protein>
<proteinExistence type="predicted"/>
<organism evidence="1 2">
    <name type="scientific">Fibrella forsythiae</name>
    <dbReference type="NCBI Taxonomy" id="2817061"/>
    <lineage>
        <taxon>Bacteria</taxon>
        <taxon>Pseudomonadati</taxon>
        <taxon>Bacteroidota</taxon>
        <taxon>Cytophagia</taxon>
        <taxon>Cytophagales</taxon>
        <taxon>Spirosomataceae</taxon>
        <taxon>Fibrella</taxon>
    </lineage>
</organism>
<gene>
    <name evidence="1" type="ORF">J2I46_30555</name>
</gene>